<gene>
    <name evidence="2" type="ORF">NEOCIP111885_02606</name>
</gene>
<sequence>MPIFVLCIVISFSFYIFYKIKFVRSNLPIEKKWISAKSSMALGLFVSLFGINQLFLFQSTVTYIVAAIFILIGGLSIWSGWKSYRYFLPLAIKEAEQFQK</sequence>
<accession>A0A9C7GB10</accession>
<evidence type="ECO:0000256" key="1">
    <source>
        <dbReference type="SAM" id="Phobius"/>
    </source>
</evidence>
<dbReference type="AlphaFoldDB" id="A0A9C7GB10"/>
<evidence type="ECO:0000313" key="3">
    <source>
        <dbReference type="Proteomes" id="UP000789845"/>
    </source>
</evidence>
<reference evidence="2" key="1">
    <citation type="submission" date="2021-10" db="EMBL/GenBank/DDBJ databases">
        <authorList>
            <person name="Criscuolo A."/>
        </authorList>
    </citation>
    <scope>NUCLEOTIDE SEQUENCE</scope>
    <source>
        <strain evidence="2">CIP111885</strain>
    </source>
</reference>
<feature type="transmembrane region" description="Helical" evidence="1">
    <location>
        <begin position="6"/>
        <end position="22"/>
    </location>
</feature>
<feature type="transmembrane region" description="Helical" evidence="1">
    <location>
        <begin position="61"/>
        <end position="81"/>
    </location>
</feature>
<keyword evidence="1" id="KW-1133">Transmembrane helix</keyword>
<evidence type="ECO:0008006" key="4">
    <source>
        <dbReference type="Google" id="ProtNLM"/>
    </source>
</evidence>
<keyword evidence="3" id="KW-1185">Reference proteome</keyword>
<keyword evidence="1" id="KW-0472">Membrane</keyword>
<dbReference type="RefSeq" id="WP_230497130.1">
    <property type="nucleotide sequence ID" value="NZ_CAKJTG010000013.1"/>
</dbReference>
<name>A0A9C7GB10_9BACI</name>
<keyword evidence="1" id="KW-0812">Transmembrane</keyword>
<comment type="caution">
    <text evidence="2">The sequence shown here is derived from an EMBL/GenBank/DDBJ whole genome shotgun (WGS) entry which is preliminary data.</text>
</comment>
<dbReference type="Proteomes" id="UP000789845">
    <property type="component" value="Unassembled WGS sequence"/>
</dbReference>
<dbReference type="EMBL" id="CAKJTG010000013">
    <property type="protein sequence ID" value="CAG9608888.1"/>
    <property type="molecule type" value="Genomic_DNA"/>
</dbReference>
<feature type="transmembrane region" description="Helical" evidence="1">
    <location>
        <begin position="34"/>
        <end position="55"/>
    </location>
</feature>
<evidence type="ECO:0000313" key="2">
    <source>
        <dbReference type="EMBL" id="CAG9608888.1"/>
    </source>
</evidence>
<protein>
    <recommendedName>
        <fullName evidence="4">YtpI family protein</fullName>
    </recommendedName>
</protein>
<proteinExistence type="predicted"/>
<dbReference type="Pfam" id="PF14007">
    <property type="entry name" value="YtpI"/>
    <property type="match status" value="1"/>
</dbReference>
<organism evidence="2 3">
    <name type="scientific">Pseudoneobacillus rhizosphaerae</name>
    <dbReference type="NCBI Taxonomy" id="2880968"/>
    <lineage>
        <taxon>Bacteria</taxon>
        <taxon>Bacillati</taxon>
        <taxon>Bacillota</taxon>
        <taxon>Bacilli</taxon>
        <taxon>Bacillales</taxon>
        <taxon>Bacillaceae</taxon>
        <taxon>Pseudoneobacillus</taxon>
    </lineage>
</organism>
<dbReference type="InterPro" id="IPR025618">
    <property type="entry name" value="YtpI"/>
</dbReference>